<dbReference type="CDD" id="cd03429">
    <property type="entry name" value="NUDIX_NADH_pyrophosphatase_Nudt13"/>
    <property type="match status" value="1"/>
</dbReference>
<comment type="similarity">
    <text evidence="3">Belongs to the Nudix hydrolase family. NudC subfamily.</text>
</comment>
<dbReference type="Proteomes" id="UP001595555">
    <property type="component" value="Unassembled WGS sequence"/>
</dbReference>
<dbReference type="InterPro" id="IPR050241">
    <property type="entry name" value="NAD-cap_RNA_hydrolase_NudC"/>
</dbReference>
<dbReference type="InterPro" id="IPR015375">
    <property type="entry name" value="NADH_PPase-like_N"/>
</dbReference>
<evidence type="ECO:0000256" key="8">
    <source>
        <dbReference type="ARBA" id="ARBA00023027"/>
    </source>
</evidence>
<dbReference type="EMBL" id="JBHRTF010000003">
    <property type="protein sequence ID" value="MFC3115518.1"/>
    <property type="molecule type" value="Genomic_DNA"/>
</dbReference>
<organism evidence="11 12">
    <name type="scientific">Cellvibrio fontiphilus</name>
    <dbReference type="NCBI Taxonomy" id="1815559"/>
    <lineage>
        <taxon>Bacteria</taxon>
        <taxon>Pseudomonadati</taxon>
        <taxon>Pseudomonadota</taxon>
        <taxon>Gammaproteobacteria</taxon>
        <taxon>Cellvibrionales</taxon>
        <taxon>Cellvibrionaceae</taxon>
        <taxon>Cellvibrio</taxon>
    </lineage>
</organism>
<evidence type="ECO:0000256" key="3">
    <source>
        <dbReference type="ARBA" id="ARBA00009595"/>
    </source>
</evidence>
<keyword evidence="6 11" id="KW-0378">Hydrolase</keyword>
<evidence type="ECO:0000256" key="6">
    <source>
        <dbReference type="ARBA" id="ARBA00022801"/>
    </source>
</evidence>
<gene>
    <name evidence="11" type="primary">nudC</name>
    <name evidence="11" type="ORF">ACFODX_08120</name>
</gene>
<dbReference type="Pfam" id="PF00293">
    <property type="entry name" value="NUDIX"/>
    <property type="match status" value="1"/>
</dbReference>
<keyword evidence="8" id="KW-0520">NAD</keyword>
<dbReference type="Gene3D" id="3.90.79.10">
    <property type="entry name" value="Nucleoside Triphosphate Pyrophosphohydrolase"/>
    <property type="match status" value="1"/>
</dbReference>
<dbReference type="PANTHER" id="PTHR42904:SF6">
    <property type="entry name" value="NAD-CAPPED RNA HYDROLASE NUDT12"/>
    <property type="match status" value="1"/>
</dbReference>
<evidence type="ECO:0000256" key="4">
    <source>
        <dbReference type="ARBA" id="ARBA00012381"/>
    </source>
</evidence>
<dbReference type="PANTHER" id="PTHR42904">
    <property type="entry name" value="NUDIX HYDROLASE, NUDC SUBFAMILY"/>
    <property type="match status" value="1"/>
</dbReference>
<proteinExistence type="inferred from homology"/>
<dbReference type="PROSITE" id="PS00893">
    <property type="entry name" value="NUDIX_BOX"/>
    <property type="match status" value="1"/>
</dbReference>
<dbReference type="InterPro" id="IPR020084">
    <property type="entry name" value="NUDIX_hydrolase_CS"/>
</dbReference>
<evidence type="ECO:0000256" key="2">
    <source>
        <dbReference type="ARBA" id="ARBA00001947"/>
    </source>
</evidence>
<dbReference type="SUPFAM" id="SSF55811">
    <property type="entry name" value="Nudix"/>
    <property type="match status" value="2"/>
</dbReference>
<accession>A0ABV7FFW9</accession>
<dbReference type="NCBIfam" id="NF001299">
    <property type="entry name" value="PRK00241.1"/>
    <property type="match status" value="1"/>
</dbReference>
<keyword evidence="5" id="KW-0479">Metal-binding</keyword>
<dbReference type="EC" id="3.6.1.22" evidence="4"/>
<evidence type="ECO:0000256" key="9">
    <source>
        <dbReference type="ARBA" id="ARBA00023679"/>
    </source>
</evidence>
<dbReference type="PROSITE" id="PS51462">
    <property type="entry name" value="NUDIX"/>
    <property type="match status" value="1"/>
</dbReference>
<evidence type="ECO:0000256" key="1">
    <source>
        <dbReference type="ARBA" id="ARBA00001946"/>
    </source>
</evidence>
<dbReference type="Pfam" id="PF09297">
    <property type="entry name" value="Zn_ribbon_NUD"/>
    <property type="match status" value="1"/>
</dbReference>
<evidence type="ECO:0000256" key="7">
    <source>
        <dbReference type="ARBA" id="ARBA00022842"/>
    </source>
</evidence>
<dbReference type="Gene3D" id="3.90.79.20">
    <property type="match status" value="1"/>
</dbReference>
<comment type="catalytic activity">
    <reaction evidence="9">
        <text>a 5'-end NAD(+)-phospho-ribonucleoside in mRNA + H2O = a 5'-end phospho-adenosine-phospho-ribonucleoside in mRNA + beta-nicotinamide D-ribonucleotide + 2 H(+)</text>
        <dbReference type="Rhea" id="RHEA:60876"/>
        <dbReference type="Rhea" id="RHEA-COMP:15698"/>
        <dbReference type="Rhea" id="RHEA-COMP:15719"/>
        <dbReference type="ChEBI" id="CHEBI:14649"/>
        <dbReference type="ChEBI" id="CHEBI:15377"/>
        <dbReference type="ChEBI" id="CHEBI:15378"/>
        <dbReference type="ChEBI" id="CHEBI:144029"/>
        <dbReference type="ChEBI" id="CHEBI:144051"/>
    </reaction>
    <physiologicalReaction direction="left-to-right" evidence="9">
        <dbReference type="Rhea" id="RHEA:60877"/>
    </physiologicalReaction>
</comment>
<protein>
    <recommendedName>
        <fullName evidence="4">NAD(+) diphosphatase</fullName>
        <ecNumber evidence="4">3.6.1.22</ecNumber>
    </recommendedName>
</protein>
<comment type="cofactor">
    <cofactor evidence="2">
        <name>Zn(2+)</name>
        <dbReference type="ChEBI" id="CHEBI:29105"/>
    </cofactor>
</comment>
<sequence length="293" mass="33186">MSSEFNLTSFEFHANHVAPVANRNRRFILVAATRDLRCDLLLCQSGRLLIANALEAALPNTSILSEHYLGLLAGEDLWVRVLEPAALPEGYEWLGLRSQLEILTPEFFQLAGRALQIAQWFYDHQYCGRCGRPTQQDESDRATCCTFCELRFYPRISPCMIVLVTNGDYLLLAHHRRANRVVFSTLAGFVEAGESVEECVRREVKEEVGLTVGALRYFQSQPWPFPAQLMLGFFAEYEAGEITPDPQEIIDAKWFRYDQLPSIPAKASVAGQLIAHYVQERERQLLTSSALTP</sequence>
<reference evidence="12" key="1">
    <citation type="journal article" date="2019" name="Int. J. Syst. Evol. Microbiol.">
        <title>The Global Catalogue of Microorganisms (GCM) 10K type strain sequencing project: providing services to taxonomists for standard genome sequencing and annotation.</title>
        <authorList>
            <consortium name="The Broad Institute Genomics Platform"/>
            <consortium name="The Broad Institute Genome Sequencing Center for Infectious Disease"/>
            <person name="Wu L."/>
            <person name="Ma J."/>
        </authorList>
    </citation>
    <scope>NUCLEOTIDE SEQUENCE [LARGE SCALE GENOMIC DNA]</scope>
    <source>
        <strain evidence="12">KCTC 52237</strain>
    </source>
</reference>
<keyword evidence="12" id="KW-1185">Reference proteome</keyword>
<keyword evidence="7" id="KW-0460">Magnesium</keyword>
<comment type="cofactor">
    <cofactor evidence="1">
        <name>Mg(2+)</name>
        <dbReference type="ChEBI" id="CHEBI:18420"/>
    </cofactor>
</comment>
<evidence type="ECO:0000256" key="5">
    <source>
        <dbReference type="ARBA" id="ARBA00022723"/>
    </source>
</evidence>
<dbReference type="InterPro" id="IPR000086">
    <property type="entry name" value="NUDIX_hydrolase_dom"/>
</dbReference>
<evidence type="ECO:0000313" key="11">
    <source>
        <dbReference type="EMBL" id="MFC3115518.1"/>
    </source>
</evidence>
<dbReference type="InterPro" id="IPR049734">
    <property type="entry name" value="NudC-like_C"/>
</dbReference>
<dbReference type="Pfam" id="PF09296">
    <property type="entry name" value="NUDIX-like"/>
    <property type="match status" value="1"/>
</dbReference>
<dbReference type="InterPro" id="IPR015376">
    <property type="entry name" value="Znr_NADH_PPase"/>
</dbReference>
<comment type="caution">
    <text evidence="11">The sequence shown here is derived from an EMBL/GenBank/DDBJ whole genome shotgun (WGS) entry which is preliminary data.</text>
</comment>
<feature type="domain" description="Nudix hydrolase" evidence="10">
    <location>
        <begin position="154"/>
        <end position="277"/>
    </location>
</feature>
<evidence type="ECO:0000313" key="12">
    <source>
        <dbReference type="Proteomes" id="UP001595555"/>
    </source>
</evidence>
<dbReference type="RefSeq" id="WP_378117881.1">
    <property type="nucleotide sequence ID" value="NZ_JBHRTF010000003.1"/>
</dbReference>
<dbReference type="InterPro" id="IPR015797">
    <property type="entry name" value="NUDIX_hydrolase-like_dom_sf"/>
</dbReference>
<evidence type="ECO:0000259" key="10">
    <source>
        <dbReference type="PROSITE" id="PS51462"/>
    </source>
</evidence>
<name>A0ABV7FFW9_9GAMM</name>
<dbReference type="GO" id="GO:0016787">
    <property type="term" value="F:hydrolase activity"/>
    <property type="evidence" value="ECO:0007669"/>
    <property type="project" value="UniProtKB-KW"/>
</dbReference>